<evidence type="ECO:0000313" key="7">
    <source>
        <dbReference type="Proteomes" id="UP000186218"/>
    </source>
</evidence>
<evidence type="ECO:0000256" key="4">
    <source>
        <dbReference type="ARBA" id="ARBA00023157"/>
    </source>
</evidence>
<comment type="similarity">
    <text evidence="1">Belongs to the cutinase family.</text>
</comment>
<keyword evidence="4" id="KW-1015">Disulfide bond</keyword>
<keyword evidence="3" id="KW-0378">Hydrolase</keyword>
<dbReference type="PANTHER" id="PTHR33630:SF9">
    <property type="entry name" value="CUTINASE 4"/>
    <property type="match status" value="1"/>
</dbReference>
<dbReference type="Proteomes" id="UP000186218">
    <property type="component" value="Unassembled WGS sequence"/>
</dbReference>
<keyword evidence="5" id="KW-0732">Signal</keyword>
<dbReference type="STRING" id="1344003.SAMN05445060_1652"/>
<reference evidence="6 7" key="1">
    <citation type="submission" date="2017-01" db="EMBL/GenBank/DDBJ databases">
        <authorList>
            <person name="Mah S.A."/>
            <person name="Swanson W.J."/>
            <person name="Moy G.W."/>
            <person name="Vacquier V.D."/>
        </authorList>
    </citation>
    <scope>NUCLEOTIDE SEQUENCE [LARGE SCALE GENOMIC DNA]</scope>
    <source>
        <strain evidence="6 7">CPCC 203464</strain>
    </source>
</reference>
<evidence type="ECO:0000256" key="1">
    <source>
        <dbReference type="ARBA" id="ARBA00007534"/>
    </source>
</evidence>
<evidence type="ECO:0000256" key="2">
    <source>
        <dbReference type="ARBA" id="ARBA00022487"/>
    </source>
</evidence>
<dbReference type="SMART" id="SM01110">
    <property type="entry name" value="Cutinase"/>
    <property type="match status" value="1"/>
</dbReference>
<keyword evidence="7" id="KW-1185">Reference proteome</keyword>
<proteinExistence type="inferred from homology"/>
<evidence type="ECO:0000256" key="3">
    <source>
        <dbReference type="ARBA" id="ARBA00022801"/>
    </source>
</evidence>
<feature type="chain" id="PRO_5013156560" evidence="5">
    <location>
        <begin position="39"/>
        <end position="245"/>
    </location>
</feature>
<protein>
    <submittedName>
        <fullName evidence="6">Cutinase</fullName>
    </submittedName>
</protein>
<organism evidence="6 7">
    <name type="scientific">Williamsia sterculiae</name>
    <dbReference type="NCBI Taxonomy" id="1344003"/>
    <lineage>
        <taxon>Bacteria</taxon>
        <taxon>Bacillati</taxon>
        <taxon>Actinomycetota</taxon>
        <taxon>Actinomycetes</taxon>
        <taxon>Mycobacteriales</taxon>
        <taxon>Nocardiaceae</taxon>
        <taxon>Williamsia</taxon>
    </lineage>
</organism>
<dbReference type="EMBL" id="FTNT01000004">
    <property type="protein sequence ID" value="SIR93206.1"/>
    <property type="molecule type" value="Genomic_DNA"/>
</dbReference>
<dbReference type="Gene3D" id="3.40.50.1820">
    <property type="entry name" value="alpha/beta hydrolase"/>
    <property type="match status" value="1"/>
</dbReference>
<evidence type="ECO:0000313" key="6">
    <source>
        <dbReference type="EMBL" id="SIR93206.1"/>
    </source>
</evidence>
<name>A0A1N7EYP1_9NOCA</name>
<accession>A0A1N7EYP1</accession>
<feature type="signal peptide" evidence="5">
    <location>
        <begin position="1"/>
        <end position="38"/>
    </location>
</feature>
<gene>
    <name evidence="6" type="ORF">SAMN05445060_1652</name>
</gene>
<dbReference type="Pfam" id="PF01083">
    <property type="entry name" value="Cutinase"/>
    <property type="match status" value="1"/>
</dbReference>
<sequence>MLSPYDERMLKRSLVTIMCGVVAALGLSVTTMTAQASAATCADIEVVFARGTVEPGAPIGLTGSSFVEALRAQARGKSVNAYGVNYPASGGFSDRVRFVRSVVDGVKDTQKRLQYLTTRCAGSKIVVGGYSQGAAVTQYALAPGIVLQPEYARYRSEIPAPLPSDVVRKLSSVVLFAPPSNNFVRGVGAPAVEPNPLVAGKTLRYCIPGDIVCNGAPPATPNGLHVLYAVNGNTVDAAAKVLARR</sequence>
<dbReference type="GO" id="GO:0052689">
    <property type="term" value="F:carboxylic ester hydrolase activity"/>
    <property type="evidence" value="ECO:0007669"/>
    <property type="project" value="UniProtKB-KW"/>
</dbReference>
<keyword evidence="2" id="KW-0719">Serine esterase</keyword>
<dbReference type="AlphaFoldDB" id="A0A1N7EYP1"/>
<dbReference type="SUPFAM" id="SSF53474">
    <property type="entry name" value="alpha/beta-Hydrolases"/>
    <property type="match status" value="1"/>
</dbReference>
<evidence type="ECO:0000256" key="5">
    <source>
        <dbReference type="SAM" id="SignalP"/>
    </source>
</evidence>
<dbReference type="InterPro" id="IPR029058">
    <property type="entry name" value="AB_hydrolase_fold"/>
</dbReference>
<dbReference type="InterPro" id="IPR000675">
    <property type="entry name" value="Cutinase/axe"/>
</dbReference>
<dbReference type="PANTHER" id="PTHR33630">
    <property type="entry name" value="CUTINASE RV1984C-RELATED-RELATED"/>
    <property type="match status" value="1"/>
</dbReference>